<dbReference type="Proteomes" id="UP000012960">
    <property type="component" value="Unplaced"/>
</dbReference>
<dbReference type="OMA" id="AMVECCK"/>
<organism evidence="2 3">
    <name type="scientific">Musa acuminata subsp. malaccensis</name>
    <name type="common">Wild banana</name>
    <name type="synonym">Musa malaccensis</name>
    <dbReference type="NCBI Taxonomy" id="214687"/>
    <lineage>
        <taxon>Eukaryota</taxon>
        <taxon>Viridiplantae</taxon>
        <taxon>Streptophyta</taxon>
        <taxon>Embryophyta</taxon>
        <taxon>Tracheophyta</taxon>
        <taxon>Spermatophyta</taxon>
        <taxon>Magnoliopsida</taxon>
        <taxon>Liliopsida</taxon>
        <taxon>Zingiberales</taxon>
        <taxon>Musaceae</taxon>
        <taxon>Musa</taxon>
    </lineage>
</organism>
<feature type="compositionally biased region" description="Pro residues" evidence="1">
    <location>
        <begin position="74"/>
        <end position="83"/>
    </location>
</feature>
<proteinExistence type="predicted"/>
<dbReference type="FunCoup" id="A0A804IE38">
    <property type="interactions" value="14"/>
</dbReference>
<evidence type="ECO:0000256" key="1">
    <source>
        <dbReference type="SAM" id="MobiDB-lite"/>
    </source>
</evidence>
<dbReference type="OrthoDB" id="1925896at2759"/>
<accession>A0A804IE38</accession>
<feature type="compositionally biased region" description="Low complexity" evidence="1">
    <location>
        <begin position="32"/>
        <end position="64"/>
    </location>
</feature>
<name>A0A804IE38_MUSAM</name>
<dbReference type="Pfam" id="PF05097">
    <property type="entry name" value="DUF688"/>
    <property type="match status" value="1"/>
</dbReference>
<sequence>MEETPPSSNILARSPAEPRATRHRVRTRTRTRTSSLSGSASSLSSSSAATSPSASPSPRSSSVPFSWEQRPGIPKAPPLPPAPAAADTDAHLLLPLPPPARSQSDLSTPRKKRPSPRAPASPDPFAAALALCAKSLPDVGDEMEELWGATDAPRRVASMTDRFRLFDLYGSCKATCSVVEATVRLPRARSFGSLARRPGSTTIAGSRLAYKHVPN</sequence>
<evidence type="ECO:0000313" key="3">
    <source>
        <dbReference type="Proteomes" id="UP000012960"/>
    </source>
</evidence>
<feature type="compositionally biased region" description="Basic residues" evidence="1">
    <location>
        <begin position="21"/>
        <end position="31"/>
    </location>
</feature>
<feature type="compositionally biased region" description="Polar residues" evidence="1">
    <location>
        <begin position="1"/>
        <end position="11"/>
    </location>
</feature>
<dbReference type="EnsemblPlants" id="Ma03_t19920.1">
    <property type="protein sequence ID" value="Ma03_p19920.1"/>
    <property type="gene ID" value="Ma03_g19920"/>
</dbReference>
<feature type="compositionally biased region" description="Low complexity" evidence="1">
    <location>
        <begin position="84"/>
        <end position="94"/>
    </location>
</feature>
<dbReference type="Gramene" id="Ma03_t19920.1">
    <property type="protein sequence ID" value="Ma03_p19920.1"/>
    <property type="gene ID" value="Ma03_g19920"/>
</dbReference>
<feature type="region of interest" description="Disordered" evidence="1">
    <location>
        <begin position="1"/>
        <end position="123"/>
    </location>
</feature>
<dbReference type="AlphaFoldDB" id="A0A804IE38"/>
<keyword evidence="3" id="KW-1185">Reference proteome</keyword>
<dbReference type="PANTHER" id="PTHR33696:SF1">
    <property type="entry name" value="T22J18.15"/>
    <property type="match status" value="1"/>
</dbReference>
<evidence type="ECO:0000313" key="2">
    <source>
        <dbReference type="EnsemblPlants" id="Ma03_p19920.1"/>
    </source>
</evidence>
<protein>
    <submittedName>
        <fullName evidence="2">Uncharacterized protein</fullName>
    </submittedName>
</protein>
<dbReference type="GeneID" id="103979637"/>
<reference evidence="2" key="1">
    <citation type="submission" date="2021-05" db="UniProtKB">
        <authorList>
            <consortium name="EnsemblPlants"/>
        </authorList>
    </citation>
    <scope>IDENTIFICATION</scope>
    <source>
        <strain evidence="2">subsp. malaccensis</strain>
    </source>
</reference>
<dbReference type="InterPro" id="IPR007789">
    <property type="entry name" value="DUF688"/>
</dbReference>
<dbReference type="PANTHER" id="PTHR33696">
    <property type="entry name" value="T22J18.15-RELATED"/>
    <property type="match status" value="1"/>
</dbReference>
<dbReference type="InParanoid" id="A0A804IE38"/>